<proteinExistence type="predicted"/>
<protein>
    <submittedName>
        <fullName evidence="1">Uncharacterized protein</fullName>
    </submittedName>
</protein>
<reference evidence="1" key="1">
    <citation type="journal article" date="2020" name="Nature">
        <title>Giant virus diversity and host interactions through global metagenomics.</title>
        <authorList>
            <person name="Schulz F."/>
            <person name="Roux S."/>
            <person name="Paez-Espino D."/>
            <person name="Jungbluth S."/>
            <person name="Walsh D.A."/>
            <person name="Denef V.J."/>
            <person name="McMahon K.D."/>
            <person name="Konstantinidis K.T."/>
            <person name="Eloe-Fadrosh E.A."/>
            <person name="Kyrpides N.C."/>
            <person name="Woyke T."/>
        </authorList>
    </citation>
    <scope>NUCLEOTIDE SEQUENCE</scope>
    <source>
        <strain evidence="1">GVMAG-M-3300025860-25</strain>
    </source>
</reference>
<dbReference type="EMBL" id="MN740339">
    <property type="protein sequence ID" value="QHU01382.1"/>
    <property type="molecule type" value="Genomic_DNA"/>
</dbReference>
<organism evidence="1">
    <name type="scientific">viral metagenome</name>
    <dbReference type="NCBI Taxonomy" id="1070528"/>
    <lineage>
        <taxon>unclassified sequences</taxon>
        <taxon>metagenomes</taxon>
        <taxon>organismal metagenomes</taxon>
    </lineage>
</organism>
<evidence type="ECO:0000313" key="1">
    <source>
        <dbReference type="EMBL" id="QHU01382.1"/>
    </source>
</evidence>
<accession>A0A6C0J6W0</accession>
<sequence length="220" mass="26012">MIKLIKFDIKSIKSDKLVVCIGNRKAGRSILIKDLLYYHTDIPFGTVISHTNASNPFYGNIFPNTFIHDTYNPQILENLVKRQKIVRKNYKNDYKIDPRVFLILDNCLVNSNCLEDFGMKNIFYNSRCFSIFPIFSIPYSLSIPPNFRSQIDFIFIFGDNNIYNREKMYKQYGGMFSTFEIFCQVMDDYTQDYNCLVINNNSSRNKREDNVLWYKAQIHN</sequence>
<dbReference type="AlphaFoldDB" id="A0A6C0J6W0"/>
<name>A0A6C0J6W0_9ZZZZ</name>